<dbReference type="PROSITE" id="PS50222">
    <property type="entry name" value="EF_HAND_2"/>
    <property type="match status" value="1"/>
</dbReference>
<feature type="compositionally biased region" description="Basic and acidic residues" evidence="3">
    <location>
        <begin position="891"/>
        <end position="902"/>
    </location>
</feature>
<dbReference type="CDD" id="cd00051">
    <property type="entry name" value="EFh"/>
    <property type="match status" value="1"/>
</dbReference>
<proteinExistence type="predicted"/>
<evidence type="ECO:0000313" key="6">
    <source>
        <dbReference type="Proteomes" id="UP001230188"/>
    </source>
</evidence>
<dbReference type="Proteomes" id="UP001230188">
    <property type="component" value="Unassembled WGS sequence"/>
</dbReference>
<dbReference type="Gene3D" id="1.10.238.10">
    <property type="entry name" value="EF-hand"/>
    <property type="match status" value="1"/>
</dbReference>
<evidence type="ECO:0000259" key="4">
    <source>
        <dbReference type="PROSITE" id="PS50222"/>
    </source>
</evidence>
<comment type="caution">
    <text evidence="5">The sequence shown here is derived from an EMBL/GenBank/DDBJ whole genome shotgun (WGS) entry which is preliminary data.</text>
</comment>
<dbReference type="InterPro" id="IPR018247">
    <property type="entry name" value="EF_Hand_1_Ca_BS"/>
</dbReference>
<dbReference type="Pfam" id="PF13499">
    <property type="entry name" value="EF-hand_7"/>
    <property type="match status" value="1"/>
</dbReference>
<feature type="domain" description="EF-hand" evidence="4">
    <location>
        <begin position="686"/>
        <end position="721"/>
    </location>
</feature>
<feature type="coiled-coil region" evidence="2">
    <location>
        <begin position="769"/>
        <end position="796"/>
    </location>
</feature>
<evidence type="ECO:0000256" key="1">
    <source>
        <dbReference type="ARBA" id="ARBA00022837"/>
    </source>
</evidence>
<dbReference type="InterPro" id="IPR011992">
    <property type="entry name" value="EF-hand-dom_pair"/>
</dbReference>
<evidence type="ECO:0000256" key="2">
    <source>
        <dbReference type="SAM" id="Coils"/>
    </source>
</evidence>
<feature type="region of interest" description="Disordered" evidence="3">
    <location>
        <begin position="16"/>
        <end position="41"/>
    </location>
</feature>
<dbReference type="GO" id="GO:0005509">
    <property type="term" value="F:calcium ion binding"/>
    <property type="evidence" value="ECO:0007669"/>
    <property type="project" value="InterPro"/>
</dbReference>
<feature type="coiled-coil region" evidence="2">
    <location>
        <begin position="856"/>
        <end position="883"/>
    </location>
</feature>
<feature type="region of interest" description="Disordered" evidence="3">
    <location>
        <begin position="998"/>
        <end position="1042"/>
    </location>
</feature>
<dbReference type="AlphaFoldDB" id="A0AAD7UFV6"/>
<organism evidence="5 6">
    <name type="scientific">Chrysophaeum taylorii</name>
    <dbReference type="NCBI Taxonomy" id="2483200"/>
    <lineage>
        <taxon>Eukaryota</taxon>
        <taxon>Sar</taxon>
        <taxon>Stramenopiles</taxon>
        <taxon>Ochrophyta</taxon>
        <taxon>Pelagophyceae</taxon>
        <taxon>Pelagomonadales</taxon>
        <taxon>Pelagomonadaceae</taxon>
        <taxon>Chrysophaeum</taxon>
    </lineage>
</organism>
<gene>
    <name evidence="5" type="ORF">CTAYLR_000944</name>
</gene>
<sequence>MTAEASDFAAAAAAMLADDDDDVSNESSSHELQSRKIKKDSGLQRAANLALQKTQQAATLKAAADALAYSRRERKDDSGLLERAAGSFKKDADANEKAAEVRRTTDSLENAAMDVKARGTTDSLEKAAMAVKARSTTDSLENAAMAVKARGTTDSLENAAMDVKARGTTDSLEKAAMAVKARSTTDSLENAAMAVKARGTTDSLEKAAMAVKARSTPDSLENAAMAIKDRSTTDSLENAAVPVKARSTTDSLENAAVAVKARCTTDSLENAAMAVEARDTTDSLQNAAMAVEARDTTDSLQNAAEELKASNGAGLLEKAAEAPIARNSVDSLQNAAEANEKRADACLLPKAKAIEEKSAEETRVVEKGTVPLAIVRKSVRHRWYEGDEVQTRRGATWTDATVVRGGDEYVDVSGEASVPISRLRPRPAVVARACAASAALLRSQTNECDNAREALAKIGARVDERRGTARIRVETLTVTLDERVSLDQCSPSVVVVTSPTKHLRVGDEVIRVDGVSLEELACREDIDISAAVLAGRVLMIRRVEIDCLSRREIRALEQTRGVRETPRGGESDMAVVVDAVAAALHRINADGSPDPGRAFDEVPHTPEGLRRYLASLSLVLYAPGYGAGGERDDGVGRPAVRPMSARQAHTLVAHFFAEGVSEKAFTDFVFGPPRPLDELRELVAFVADGKPEWLFERLDRDGNGVLGRAELAHLATLGLPLLPAEIDALVAALDTDGDGVTGLPELRAFLGLAARVVDDAAHKRDDATLAEYIAYCEELKDENARLRQIEESALHDDTAWPLLERWLGGLNNLVAMRALAAADGAWRACKARAALAAIAAAEARDAARGLASATEIKKLRAQLREHEDARARAESNCVSLKLALERHRCREHDAQPRADTVKPPRRLQKQEEEESSCTTAALLKARAADIDNLRHQLCHVTLREQGAIKAWRQASKGRDELRSELRDVEVRYQHLMREAQPQNGTGPTLEEDCRTLHHRETDVSTPPKAPPAPLIGSRGGSQSSLREYHCKNCASRSPSEEF</sequence>
<keyword evidence="2" id="KW-0175">Coiled coil</keyword>
<feature type="compositionally biased region" description="Basic and acidic residues" evidence="3">
    <location>
        <begin position="28"/>
        <end position="41"/>
    </location>
</feature>
<protein>
    <recommendedName>
        <fullName evidence="4">EF-hand domain-containing protein</fullName>
    </recommendedName>
</protein>
<reference evidence="5" key="1">
    <citation type="submission" date="2023-01" db="EMBL/GenBank/DDBJ databases">
        <title>Metagenome sequencing of chrysophaentin producing Chrysophaeum taylorii.</title>
        <authorList>
            <person name="Davison J."/>
            <person name="Bewley C."/>
        </authorList>
    </citation>
    <scope>NUCLEOTIDE SEQUENCE</scope>
    <source>
        <strain evidence="5">NIES-1699</strain>
    </source>
</reference>
<dbReference type="SUPFAM" id="SSF47473">
    <property type="entry name" value="EF-hand"/>
    <property type="match status" value="1"/>
</dbReference>
<keyword evidence="1" id="KW-0106">Calcium</keyword>
<evidence type="ECO:0000313" key="5">
    <source>
        <dbReference type="EMBL" id="KAJ8604467.1"/>
    </source>
</evidence>
<dbReference type="InterPro" id="IPR002048">
    <property type="entry name" value="EF_hand_dom"/>
</dbReference>
<evidence type="ECO:0000256" key="3">
    <source>
        <dbReference type="SAM" id="MobiDB-lite"/>
    </source>
</evidence>
<dbReference type="EMBL" id="JAQMWT010000330">
    <property type="protein sequence ID" value="KAJ8604467.1"/>
    <property type="molecule type" value="Genomic_DNA"/>
</dbReference>
<accession>A0AAD7UFV6</accession>
<keyword evidence="6" id="KW-1185">Reference proteome</keyword>
<feature type="region of interest" description="Disordered" evidence="3">
    <location>
        <begin position="891"/>
        <end position="914"/>
    </location>
</feature>
<dbReference type="PROSITE" id="PS00018">
    <property type="entry name" value="EF_HAND_1"/>
    <property type="match status" value="1"/>
</dbReference>
<name>A0AAD7UFV6_9STRA</name>